<feature type="transmembrane region" description="Helical" evidence="2">
    <location>
        <begin position="74"/>
        <end position="93"/>
    </location>
</feature>
<dbReference type="Gene3D" id="1.10.150.280">
    <property type="entry name" value="AF1531-like domain"/>
    <property type="match status" value="1"/>
</dbReference>
<proteinExistence type="predicted"/>
<evidence type="ECO:0000313" key="4">
    <source>
        <dbReference type="EMBL" id="NIJ01859.1"/>
    </source>
</evidence>
<dbReference type="PANTHER" id="PTHR21180:SF32">
    <property type="entry name" value="ENDONUCLEASE_EXONUCLEASE_PHOSPHATASE FAMILY DOMAIN-CONTAINING PROTEIN 1"/>
    <property type="match status" value="1"/>
</dbReference>
<dbReference type="InterPro" id="IPR003583">
    <property type="entry name" value="Hlx-hairpin-Hlx_DNA-bd_motif"/>
</dbReference>
<reference evidence="4 5" key="1">
    <citation type="submission" date="2020-03" db="EMBL/GenBank/DDBJ databases">
        <title>Genomic Encyclopedia of Type Strains, Phase III (KMG-III): the genomes of soil and plant-associated and newly described type strains.</title>
        <authorList>
            <person name="Whitman W."/>
        </authorList>
    </citation>
    <scope>NUCLEOTIDE SEQUENCE [LARGE SCALE GENOMIC DNA]</scope>
    <source>
        <strain evidence="4 5">CECT 4207</strain>
    </source>
</reference>
<evidence type="ECO:0000256" key="1">
    <source>
        <dbReference type="SAM" id="MobiDB-lite"/>
    </source>
</evidence>
<comment type="caution">
    <text evidence="4">The sequence shown here is derived from an EMBL/GenBank/DDBJ whole genome shotgun (WGS) entry which is preliminary data.</text>
</comment>
<feature type="domain" description="Helix-hairpin-helix DNA-binding motif class 1" evidence="3">
    <location>
        <begin position="259"/>
        <end position="278"/>
    </location>
</feature>
<dbReference type="RefSeq" id="WP_167266164.1">
    <property type="nucleotide sequence ID" value="NZ_BAAAVO010000012.1"/>
</dbReference>
<dbReference type="Proteomes" id="UP000802392">
    <property type="component" value="Unassembled WGS sequence"/>
</dbReference>
<feature type="domain" description="Helix-hairpin-helix DNA-binding motif class 1" evidence="3">
    <location>
        <begin position="229"/>
        <end position="248"/>
    </location>
</feature>
<dbReference type="Pfam" id="PF10531">
    <property type="entry name" value="SLBB"/>
    <property type="match status" value="1"/>
</dbReference>
<dbReference type="InterPro" id="IPR051675">
    <property type="entry name" value="Endo/Exo/Phosphatase_dom_1"/>
</dbReference>
<dbReference type="InterPro" id="IPR019554">
    <property type="entry name" value="Soluble_ligand-bd"/>
</dbReference>
<dbReference type="InterPro" id="IPR010994">
    <property type="entry name" value="RuvA_2-like"/>
</dbReference>
<dbReference type="SMART" id="SM00278">
    <property type="entry name" value="HhH1"/>
    <property type="match status" value="2"/>
</dbReference>
<dbReference type="Pfam" id="PF12836">
    <property type="entry name" value="HHH_3"/>
    <property type="match status" value="1"/>
</dbReference>
<organism evidence="4 5">
    <name type="scientific">Paenarthrobacter ilicis</name>
    <dbReference type="NCBI Taxonomy" id="43665"/>
    <lineage>
        <taxon>Bacteria</taxon>
        <taxon>Bacillati</taxon>
        <taxon>Actinomycetota</taxon>
        <taxon>Actinomycetes</taxon>
        <taxon>Micrococcales</taxon>
        <taxon>Micrococcaceae</taxon>
        <taxon>Paenarthrobacter</taxon>
    </lineage>
</organism>
<sequence>MPRWNQDDATDAAAEAYRRRFAGRLPLGPRSSSGPRLSQSADVAPLLPLTEVDEPECVSEERAVHIRARWRSSWGVAVLVACLAFAAIAVGWWTSGSAAPQAVPLASPGLPGAAESPVATAHGTETAGSLWVHVTGAVQKPGVVRLPQGSRVYQAIDAAGGAAPAADLNQLNLAEAVNDGVRIYVPAVGEDPQSTESAASPGATLPGEGQAAASSKGAMKININTASVEELGTLPRVGPVMAQRIADWRKEHGPFASVEELDAVDGIGPKLMETLKDLVAVTGG</sequence>
<keyword evidence="2" id="KW-0472">Membrane</keyword>
<accession>A0ABX0TH49</accession>
<keyword evidence="5" id="KW-1185">Reference proteome</keyword>
<dbReference type="NCBIfam" id="TIGR00426">
    <property type="entry name" value="competence protein ComEA helix-hairpin-helix repeat region"/>
    <property type="match status" value="1"/>
</dbReference>
<evidence type="ECO:0000313" key="5">
    <source>
        <dbReference type="Proteomes" id="UP000802392"/>
    </source>
</evidence>
<evidence type="ECO:0000256" key="2">
    <source>
        <dbReference type="SAM" id="Phobius"/>
    </source>
</evidence>
<dbReference type="PANTHER" id="PTHR21180">
    <property type="entry name" value="ENDONUCLEASE/EXONUCLEASE/PHOSPHATASE FAMILY DOMAIN-CONTAINING PROTEIN 1"/>
    <property type="match status" value="1"/>
</dbReference>
<dbReference type="SUPFAM" id="SSF47781">
    <property type="entry name" value="RuvA domain 2-like"/>
    <property type="match status" value="1"/>
</dbReference>
<dbReference type="Gene3D" id="3.10.560.10">
    <property type="entry name" value="Outer membrane lipoprotein wza domain like"/>
    <property type="match status" value="1"/>
</dbReference>
<keyword evidence="2" id="KW-0812">Transmembrane</keyword>
<gene>
    <name evidence="4" type="ORF">FHR86_002191</name>
</gene>
<protein>
    <submittedName>
        <fullName evidence="4">Competence protein ComEA</fullName>
    </submittedName>
</protein>
<keyword evidence="2" id="KW-1133">Transmembrane helix</keyword>
<dbReference type="EMBL" id="JAAOZD010000004">
    <property type="protein sequence ID" value="NIJ01859.1"/>
    <property type="molecule type" value="Genomic_DNA"/>
</dbReference>
<name>A0ABX0TH49_9MICC</name>
<dbReference type="InterPro" id="IPR004509">
    <property type="entry name" value="Competence_ComEA_HhH"/>
</dbReference>
<evidence type="ECO:0000259" key="3">
    <source>
        <dbReference type="SMART" id="SM00278"/>
    </source>
</evidence>
<feature type="region of interest" description="Disordered" evidence="1">
    <location>
        <begin position="190"/>
        <end position="213"/>
    </location>
</feature>